<accession>A0A2S6CSF7</accession>
<evidence type="ECO:0000256" key="1">
    <source>
        <dbReference type="SAM" id="Phobius"/>
    </source>
</evidence>
<dbReference type="AlphaFoldDB" id="A0A2S6CSF7"/>
<name>A0A2S6CSF7_9CYAN</name>
<keyword evidence="1" id="KW-1133">Transmembrane helix</keyword>
<evidence type="ECO:0000313" key="3">
    <source>
        <dbReference type="Proteomes" id="UP000239589"/>
    </source>
</evidence>
<dbReference type="Proteomes" id="UP000239589">
    <property type="component" value="Unassembled WGS sequence"/>
</dbReference>
<keyword evidence="1" id="KW-0472">Membrane</keyword>
<keyword evidence="1" id="KW-0812">Transmembrane</keyword>
<evidence type="ECO:0000313" key="2">
    <source>
        <dbReference type="EMBL" id="PPJ62708.1"/>
    </source>
</evidence>
<feature type="transmembrane region" description="Helical" evidence="1">
    <location>
        <begin position="60"/>
        <end position="81"/>
    </location>
</feature>
<feature type="transmembrane region" description="Helical" evidence="1">
    <location>
        <begin position="20"/>
        <end position="48"/>
    </location>
</feature>
<dbReference type="RefSeq" id="WP_104388450.1">
    <property type="nucleotide sequence ID" value="NZ_PGEM01000102.1"/>
</dbReference>
<organism evidence="2 3">
    <name type="scientific">Cuspidothrix issatschenkoi CHARLIE-1</name>
    <dbReference type="NCBI Taxonomy" id="2052836"/>
    <lineage>
        <taxon>Bacteria</taxon>
        <taxon>Bacillati</taxon>
        <taxon>Cyanobacteriota</taxon>
        <taxon>Cyanophyceae</taxon>
        <taxon>Nostocales</taxon>
        <taxon>Aphanizomenonaceae</taxon>
        <taxon>Cuspidothrix</taxon>
    </lineage>
</organism>
<protein>
    <submittedName>
        <fullName evidence="2">Uncharacterized protein</fullName>
    </submittedName>
</protein>
<comment type="caution">
    <text evidence="2">The sequence shown here is derived from an EMBL/GenBank/DDBJ whole genome shotgun (WGS) entry which is preliminary data.</text>
</comment>
<feature type="transmembrane region" description="Helical" evidence="1">
    <location>
        <begin position="88"/>
        <end position="105"/>
    </location>
</feature>
<reference evidence="2 3" key="1">
    <citation type="submission" date="2018-02" db="EMBL/GenBank/DDBJ databases">
        <title>Discovery of a pederin family compound in a non-symbiotic bloom-forming cyanobacterium.</title>
        <authorList>
            <person name="Kust A."/>
            <person name="Mares J."/>
            <person name="Jokela J."/>
            <person name="Urajova P."/>
            <person name="Hajek J."/>
            <person name="Saurav K."/>
            <person name="Voracova K."/>
            <person name="Fewer D.P."/>
            <person name="Haapaniemi E."/>
            <person name="Permi P."/>
            <person name="Rehakova K."/>
            <person name="Sivonen K."/>
            <person name="Hrouzek P."/>
        </authorList>
    </citation>
    <scope>NUCLEOTIDE SEQUENCE [LARGE SCALE GENOMIC DNA]</scope>
    <source>
        <strain evidence="2 3">CHARLIE-1</strain>
    </source>
</reference>
<sequence>MKYKALLNVFLEFLKGRNIFSLYLKVWGGYIVGFFIFMAILSIPLLIFSGGSIHLFTPAFFRNGFSGLLIMAAISSFFSVLEVKRLRAGWFCYGLLLAGFIYFSFNQHLLVFIPELIRSIWLPVLIIHPFMYLFAGGKFVERILMTEEQRGEAEISDKYWYEAFQRIEFDQYESDYSKFSVNEKERLKGDGVYDANSYAERKLGRKRN</sequence>
<gene>
    <name evidence="2" type="ORF">CUN59_14180</name>
</gene>
<proteinExistence type="predicted"/>
<keyword evidence="3" id="KW-1185">Reference proteome</keyword>
<dbReference type="EMBL" id="PGEM01000102">
    <property type="protein sequence ID" value="PPJ62708.1"/>
    <property type="molecule type" value="Genomic_DNA"/>
</dbReference>
<feature type="transmembrane region" description="Helical" evidence="1">
    <location>
        <begin position="120"/>
        <end position="140"/>
    </location>
</feature>